<dbReference type="OrthoDB" id="8877752at2"/>
<dbReference type="InterPro" id="IPR011701">
    <property type="entry name" value="MFS"/>
</dbReference>
<dbReference type="SUPFAM" id="SSF103473">
    <property type="entry name" value="MFS general substrate transporter"/>
    <property type="match status" value="1"/>
</dbReference>
<dbReference type="AlphaFoldDB" id="A0A146G9R4"/>
<feature type="transmembrane region" description="Helical" evidence="5">
    <location>
        <begin position="403"/>
        <end position="426"/>
    </location>
</feature>
<dbReference type="PANTHER" id="PTHR23528">
    <property type="match status" value="1"/>
</dbReference>
<feature type="transmembrane region" description="Helical" evidence="5">
    <location>
        <begin position="221"/>
        <end position="242"/>
    </location>
</feature>
<feature type="transmembrane region" description="Helical" evidence="5">
    <location>
        <begin position="157"/>
        <end position="183"/>
    </location>
</feature>
<feature type="transmembrane region" description="Helical" evidence="5">
    <location>
        <begin position="313"/>
        <end position="335"/>
    </location>
</feature>
<name>A0A146G9R4_TERSA</name>
<reference evidence="7" key="1">
    <citation type="journal article" date="2017" name="Genome Announc.">
        <title>Draft Genome Sequence of Terrimicrobium sacchariphilum NM-5T, a Facultative Anaerobic Soil Bacterium of the Class Spartobacteria.</title>
        <authorList>
            <person name="Qiu Y.L."/>
            <person name="Tourlousse D.M."/>
            <person name="Matsuura N."/>
            <person name="Ohashi A."/>
            <person name="Sekiguchi Y."/>
        </authorList>
    </citation>
    <scope>NUCLEOTIDE SEQUENCE [LARGE SCALE GENOMIC DNA]</scope>
    <source>
        <strain evidence="7">NM-5</strain>
    </source>
</reference>
<keyword evidence="7" id="KW-1185">Reference proteome</keyword>
<feature type="transmembrane region" description="Helical" evidence="5">
    <location>
        <begin position="117"/>
        <end position="137"/>
    </location>
</feature>
<protein>
    <submittedName>
        <fullName evidence="6">Major facilitator superfamily protein</fullName>
    </submittedName>
</protein>
<feature type="transmembrane region" description="Helical" evidence="5">
    <location>
        <begin position="34"/>
        <end position="53"/>
    </location>
</feature>
<comment type="caution">
    <text evidence="6">The sequence shown here is derived from an EMBL/GenBank/DDBJ whole genome shotgun (WGS) entry which is preliminary data.</text>
</comment>
<dbReference type="RefSeq" id="WP_075080032.1">
    <property type="nucleotide sequence ID" value="NZ_BDCO01000002.1"/>
</dbReference>
<feature type="transmembrane region" description="Helical" evidence="5">
    <location>
        <begin position="81"/>
        <end position="105"/>
    </location>
</feature>
<evidence type="ECO:0000313" key="6">
    <source>
        <dbReference type="EMBL" id="GAT34399.1"/>
    </source>
</evidence>
<evidence type="ECO:0000256" key="2">
    <source>
        <dbReference type="ARBA" id="ARBA00022989"/>
    </source>
</evidence>
<dbReference type="Pfam" id="PF07690">
    <property type="entry name" value="MFS_1"/>
    <property type="match status" value="1"/>
</dbReference>
<dbReference type="InterPro" id="IPR036259">
    <property type="entry name" value="MFS_trans_sf"/>
</dbReference>
<evidence type="ECO:0000256" key="5">
    <source>
        <dbReference type="SAM" id="Phobius"/>
    </source>
</evidence>
<keyword evidence="3 5" id="KW-0472">Membrane</keyword>
<dbReference type="Proteomes" id="UP000076023">
    <property type="component" value="Unassembled WGS sequence"/>
</dbReference>
<sequence>MGISEKTVTRRCPPENRREGLPARRESDQPRWRAGTLAYTSSGLYLLFAWLLLGDFSWSMRERSVAPMAQWYLGQLGISNLLFALLTGSIPALLGISIAPIVSVMSDRHRGPRGRRIPFLLMTTPFAAGAMIGLGLTPLLARAVTGWLPGLDATTTALIGFCLSWTIFEIATIAGGAVFGGLLNDVVPPGLIGRFHGLFRAVSLVDGILFNYWLMGHTPGYFTPILVGLGLFYGVSFMLVCLKIREGSYPPVDIASQMQRSPAAGIAGYLRTCFSKPYYVSVFLMMTLAALAFLPMNTFAIRYAGHLHIGMDAYGKVVALTYLISLLLAYPLGWLADVFHPLRVGAVTLGLYAGAMLWTASRAATGEAFLPALLLHGVCSGSYFTCSASLGNRLYPASHFARYASAAGILISLSALFFPVAMGALIDWGGEAYHWVFPAAGGIALCGLVLTVSVYRQFLRHGGLKSYAAP</sequence>
<evidence type="ECO:0000256" key="1">
    <source>
        <dbReference type="ARBA" id="ARBA00022692"/>
    </source>
</evidence>
<feature type="region of interest" description="Disordered" evidence="4">
    <location>
        <begin position="1"/>
        <end position="27"/>
    </location>
</feature>
<dbReference type="EMBL" id="BDCO01000002">
    <property type="protein sequence ID" value="GAT34399.1"/>
    <property type="molecule type" value="Genomic_DNA"/>
</dbReference>
<feature type="transmembrane region" description="Helical" evidence="5">
    <location>
        <begin position="278"/>
        <end position="301"/>
    </location>
</feature>
<evidence type="ECO:0000256" key="4">
    <source>
        <dbReference type="SAM" id="MobiDB-lite"/>
    </source>
</evidence>
<accession>A0A146G9R4</accession>
<dbReference type="InParanoid" id="A0A146G9R4"/>
<proteinExistence type="predicted"/>
<dbReference type="Gene3D" id="1.20.1250.20">
    <property type="entry name" value="MFS general substrate transporter like domains"/>
    <property type="match status" value="1"/>
</dbReference>
<feature type="transmembrane region" description="Helical" evidence="5">
    <location>
        <begin position="342"/>
        <end position="361"/>
    </location>
</feature>
<feature type="transmembrane region" description="Helical" evidence="5">
    <location>
        <begin position="432"/>
        <end position="455"/>
    </location>
</feature>
<dbReference type="PANTHER" id="PTHR23528:SF1">
    <property type="entry name" value="MAJOR FACILITATOR SUPERFAMILY (MFS) PROFILE DOMAIN-CONTAINING PROTEIN"/>
    <property type="match status" value="1"/>
</dbReference>
<gene>
    <name evidence="6" type="ORF">TSACC_22824</name>
</gene>
<feature type="transmembrane region" description="Helical" evidence="5">
    <location>
        <begin position="195"/>
        <end position="215"/>
    </location>
</feature>
<organism evidence="6 7">
    <name type="scientific">Terrimicrobium sacchariphilum</name>
    <dbReference type="NCBI Taxonomy" id="690879"/>
    <lineage>
        <taxon>Bacteria</taxon>
        <taxon>Pseudomonadati</taxon>
        <taxon>Verrucomicrobiota</taxon>
        <taxon>Terrimicrobiia</taxon>
        <taxon>Terrimicrobiales</taxon>
        <taxon>Terrimicrobiaceae</taxon>
        <taxon>Terrimicrobium</taxon>
    </lineage>
</organism>
<dbReference type="STRING" id="690879.TSACC_22824"/>
<feature type="transmembrane region" description="Helical" evidence="5">
    <location>
        <begin position="373"/>
        <end position="391"/>
    </location>
</feature>
<keyword evidence="2 5" id="KW-1133">Transmembrane helix</keyword>
<dbReference type="GO" id="GO:0022857">
    <property type="term" value="F:transmembrane transporter activity"/>
    <property type="evidence" value="ECO:0007669"/>
    <property type="project" value="InterPro"/>
</dbReference>
<feature type="compositionally biased region" description="Basic and acidic residues" evidence="4">
    <location>
        <begin position="12"/>
        <end position="27"/>
    </location>
</feature>
<evidence type="ECO:0000256" key="3">
    <source>
        <dbReference type="ARBA" id="ARBA00023136"/>
    </source>
</evidence>
<evidence type="ECO:0000313" key="7">
    <source>
        <dbReference type="Proteomes" id="UP000076023"/>
    </source>
</evidence>
<keyword evidence="1 5" id="KW-0812">Transmembrane</keyword>